<dbReference type="OrthoDB" id="61390at2759"/>
<dbReference type="Proteomes" id="UP000030669">
    <property type="component" value="Unassembled WGS sequence"/>
</dbReference>
<dbReference type="Pfam" id="PF13489">
    <property type="entry name" value="Methyltransf_23"/>
    <property type="match status" value="1"/>
</dbReference>
<gene>
    <name evidence="2" type="ORF">GLOTRDRAFT_124511</name>
</gene>
<evidence type="ECO:0000313" key="3">
    <source>
        <dbReference type="Proteomes" id="UP000030669"/>
    </source>
</evidence>
<accession>S7QMR2</accession>
<feature type="transmembrane region" description="Helical" evidence="1">
    <location>
        <begin position="160"/>
        <end position="179"/>
    </location>
</feature>
<dbReference type="HOGENOM" id="CLU_586759_0_0_1"/>
<keyword evidence="1" id="KW-0812">Transmembrane</keyword>
<dbReference type="Gene3D" id="3.40.50.150">
    <property type="entry name" value="Vaccinia Virus protein VP39"/>
    <property type="match status" value="1"/>
</dbReference>
<feature type="transmembrane region" description="Helical" evidence="1">
    <location>
        <begin position="186"/>
        <end position="207"/>
    </location>
</feature>
<keyword evidence="3" id="KW-1185">Reference proteome</keyword>
<dbReference type="GeneID" id="19301103"/>
<dbReference type="InterPro" id="IPR029063">
    <property type="entry name" value="SAM-dependent_MTases_sf"/>
</dbReference>
<keyword evidence="1" id="KW-0472">Membrane</keyword>
<organism evidence="2 3">
    <name type="scientific">Gloeophyllum trabeum (strain ATCC 11539 / FP-39264 / Madison 617)</name>
    <name type="common">Brown rot fungus</name>
    <dbReference type="NCBI Taxonomy" id="670483"/>
    <lineage>
        <taxon>Eukaryota</taxon>
        <taxon>Fungi</taxon>
        <taxon>Dikarya</taxon>
        <taxon>Basidiomycota</taxon>
        <taxon>Agaricomycotina</taxon>
        <taxon>Agaricomycetes</taxon>
        <taxon>Gloeophyllales</taxon>
        <taxon>Gloeophyllaceae</taxon>
        <taxon>Gloeophyllum</taxon>
    </lineage>
</organism>
<dbReference type="KEGG" id="gtr:GLOTRDRAFT_124511"/>
<dbReference type="OMA" id="LADICFP"/>
<dbReference type="AlphaFoldDB" id="S7QMR2"/>
<name>S7QMR2_GLOTA</name>
<dbReference type="CDD" id="cd02440">
    <property type="entry name" value="AdoMet_MTases"/>
    <property type="match status" value="1"/>
</dbReference>
<keyword evidence="2" id="KW-0489">Methyltransferase</keyword>
<keyword evidence="2" id="KW-0808">Transferase</keyword>
<dbReference type="GO" id="GO:0032259">
    <property type="term" value="P:methylation"/>
    <property type="evidence" value="ECO:0007669"/>
    <property type="project" value="UniProtKB-KW"/>
</dbReference>
<dbReference type="eggNOG" id="ENOG502S5S2">
    <property type="taxonomic scope" value="Eukaryota"/>
</dbReference>
<dbReference type="RefSeq" id="XP_007861095.1">
    <property type="nucleotide sequence ID" value="XM_007862904.1"/>
</dbReference>
<dbReference type="SUPFAM" id="SSF53335">
    <property type="entry name" value="S-adenosyl-L-methionine-dependent methyltransferases"/>
    <property type="match status" value="1"/>
</dbReference>
<dbReference type="EMBL" id="KB469296">
    <property type="protein sequence ID" value="EPQ60763.1"/>
    <property type="molecule type" value="Genomic_DNA"/>
</dbReference>
<dbReference type="GO" id="GO:0008168">
    <property type="term" value="F:methyltransferase activity"/>
    <property type="evidence" value="ECO:0007669"/>
    <property type="project" value="UniProtKB-KW"/>
</dbReference>
<protein>
    <submittedName>
        <fullName evidence="2">S-adenosyl-L-methionine-dependent methyltransferase</fullName>
    </submittedName>
</protein>
<reference evidence="2 3" key="1">
    <citation type="journal article" date="2012" name="Science">
        <title>The Paleozoic origin of enzymatic lignin decomposition reconstructed from 31 fungal genomes.</title>
        <authorList>
            <person name="Floudas D."/>
            <person name="Binder M."/>
            <person name="Riley R."/>
            <person name="Barry K."/>
            <person name="Blanchette R.A."/>
            <person name="Henrissat B."/>
            <person name="Martinez A.T."/>
            <person name="Otillar R."/>
            <person name="Spatafora J.W."/>
            <person name="Yadav J.S."/>
            <person name="Aerts A."/>
            <person name="Benoit I."/>
            <person name="Boyd A."/>
            <person name="Carlson A."/>
            <person name="Copeland A."/>
            <person name="Coutinho P.M."/>
            <person name="de Vries R.P."/>
            <person name="Ferreira P."/>
            <person name="Findley K."/>
            <person name="Foster B."/>
            <person name="Gaskell J."/>
            <person name="Glotzer D."/>
            <person name="Gorecki P."/>
            <person name="Heitman J."/>
            <person name="Hesse C."/>
            <person name="Hori C."/>
            <person name="Igarashi K."/>
            <person name="Jurgens J.A."/>
            <person name="Kallen N."/>
            <person name="Kersten P."/>
            <person name="Kohler A."/>
            <person name="Kuees U."/>
            <person name="Kumar T.K.A."/>
            <person name="Kuo A."/>
            <person name="LaButti K."/>
            <person name="Larrondo L.F."/>
            <person name="Lindquist E."/>
            <person name="Ling A."/>
            <person name="Lombard V."/>
            <person name="Lucas S."/>
            <person name="Lundell T."/>
            <person name="Martin R."/>
            <person name="McLaughlin D.J."/>
            <person name="Morgenstern I."/>
            <person name="Morin E."/>
            <person name="Murat C."/>
            <person name="Nagy L.G."/>
            <person name="Nolan M."/>
            <person name="Ohm R.A."/>
            <person name="Patyshakuliyeva A."/>
            <person name="Rokas A."/>
            <person name="Ruiz-Duenas F.J."/>
            <person name="Sabat G."/>
            <person name="Salamov A."/>
            <person name="Samejima M."/>
            <person name="Schmutz J."/>
            <person name="Slot J.C."/>
            <person name="St John F."/>
            <person name="Stenlid J."/>
            <person name="Sun H."/>
            <person name="Sun S."/>
            <person name="Syed K."/>
            <person name="Tsang A."/>
            <person name="Wiebenga A."/>
            <person name="Young D."/>
            <person name="Pisabarro A."/>
            <person name="Eastwood D.C."/>
            <person name="Martin F."/>
            <person name="Cullen D."/>
            <person name="Grigoriev I.V."/>
            <person name="Hibbett D.S."/>
        </authorList>
    </citation>
    <scope>NUCLEOTIDE SEQUENCE [LARGE SCALE GENOMIC DNA]</scope>
    <source>
        <strain evidence="2 3">ATCC 11539</strain>
    </source>
</reference>
<sequence length="482" mass="53907">MSRFIFPSQTITSSKVVNVPLDVALRTIQDFPEMIRLDPLVLGFDADPRNPNVYTVNVKTELLGIPSSSRYTLKFIMVVDGFDVAWRSGFGTIFAASWRAKWVEGKTEITEKTTAKAFFLRLPFIMTNLRKSHEQLLNALASKLEGQDPTPSATDKQPNMHIITLLSALLLILGLLYAGRIRTIEAILSFSALGIACAVYFICGMSSDPYGTFHLALNRLPGDPPEGDPRTEWLNMGYWRDADVFPEACEALARKVIEAAEYQEGDNVLDVGHGSGESLILQLSYPSVPRPSSVTGITSLPAHHRRSFDRIVRLREEAPDLKCNIRLYEGDAVYRSDAKEHPLDPASEAAPYDRILALDCAYHFRTRSEFLEQSLVRLAPGGRIALADICFASLDKWTARTLIARFSPMPKENVITSEEYVRKMQIIGYRDVRLEDITDDVFPGFQTFLRSRGGLWRIFACFMGVLARNGARFVIVTGAKGE</sequence>
<proteinExistence type="predicted"/>
<keyword evidence="1" id="KW-1133">Transmembrane helix</keyword>
<evidence type="ECO:0000313" key="2">
    <source>
        <dbReference type="EMBL" id="EPQ60763.1"/>
    </source>
</evidence>
<evidence type="ECO:0000256" key="1">
    <source>
        <dbReference type="SAM" id="Phobius"/>
    </source>
</evidence>